<sequence length="76" mass="8273">MSNSRPRPRRGAGSGARAAGRDELVSRSLQSAEHCMRTQDFGTAYAHYLLVLSLAPELKDDVKLAHQKILSAPPSK</sequence>
<accession>A0A7J7XJJ8</accession>
<keyword evidence="3" id="KW-1185">Reference proteome</keyword>
<evidence type="ECO:0000256" key="1">
    <source>
        <dbReference type="SAM" id="MobiDB-lite"/>
    </source>
</evidence>
<organism evidence="2 3">
    <name type="scientific">Myotis myotis</name>
    <name type="common">Greater mouse-eared bat</name>
    <name type="synonym">Vespertilio myotis</name>
    <dbReference type="NCBI Taxonomy" id="51298"/>
    <lineage>
        <taxon>Eukaryota</taxon>
        <taxon>Metazoa</taxon>
        <taxon>Chordata</taxon>
        <taxon>Craniata</taxon>
        <taxon>Vertebrata</taxon>
        <taxon>Euteleostomi</taxon>
        <taxon>Mammalia</taxon>
        <taxon>Eutheria</taxon>
        <taxon>Laurasiatheria</taxon>
        <taxon>Chiroptera</taxon>
        <taxon>Yangochiroptera</taxon>
        <taxon>Vespertilionidae</taxon>
        <taxon>Myotis</taxon>
    </lineage>
</organism>
<feature type="region of interest" description="Disordered" evidence="1">
    <location>
        <begin position="1"/>
        <end position="24"/>
    </location>
</feature>
<proteinExistence type="predicted"/>
<comment type="caution">
    <text evidence="2">The sequence shown here is derived from an EMBL/GenBank/DDBJ whole genome shotgun (WGS) entry which is preliminary data.</text>
</comment>
<dbReference type="VEuPathDB" id="HostDB:GeneID_118658042"/>
<protein>
    <submittedName>
        <fullName evidence="2">Protein arginine methyltransferase 9</fullName>
    </submittedName>
</protein>
<dbReference type="AlphaFoldDB" id="A0A7J7XJJ8"/>
<keyword evidence="2" id="KW-0489">Methyltransferase</keyword>
<evidence type="ECO:0000313" key="3">
    <source>
        <dbReference type="Proteomes" id="UP000527355"/>
    </source>
</evidence>
<dbReference type="GO" id="GO:0032259">
    <property type="term" value="P:methylation"/>
    <property type="evidence" value="ECO:0007669"/>
    <property type="project" value="UniProtKB-KW"/>
</dbReference>
<dbReference type="GO" id="GO:0008168">
    <property type="term" value="F:methyltransferase activity"/>
    <property type="evidence" value="ECO:0007669"/>
    <property type="project" value="UniProtKB-KW"/>
</dbReference>
<name>A0A7J7XJJ8_MYOMY</name>
<gene>
    <name evidence="2" type="ORF">mMyoMyo1_015805</name>
</gene>
<evidence type="ECO:0000313" key="2">
    <source>
        <dbReference type="EMBL" id="KAF6349824.1"/>
    </source>
</evidence>
<keyword evidence="2" id="KW-0808">Transferase</keyword>
<dbReference type="Proteomes" id="UP000527355">
    <property type="component" value="Unassembled WGS sequence"/>
</dbReference>
<dbReference type="EMBL" id="JABWUV010000006">
    <property type="protein sequence ID" value="KAF6349824.1"/>
    <property type="molecule type" value="Genomic_DNA"/>
</dbReference>
<reference evidence="2 3" key="1">
    <citation type="journal article" date="2020" name="Nature">
        <title>Six reference-quality genomes reveal evolution of bat adaptations.</title>
        <authorList>
            <person name="Jebb D."/>
            <person name="Huang Z."/>
            <person name="Pippel M."/>
            <person name="Hughes G.M."/>
            <person name="Lavrichenko K."/>
            <person name="Devanna P."/>
            <person name="Winkler S."/>
            <person name="Jermiin L.S."/>
            <person name="Skirmuntt E.C."/>
            <person name="Katzourakis A."/>
            <person name="Burkitt-Gray L."/>
            <person name="Ray D.A."/>
            <person name="Sullivan K.A.M."/>
            <person name="Roscito J.G."/>
            <person name="Kirilenko B.M."/>
            <person name="Davalos L.M."/>
            <person name="Corthals A.P."/>
            <person name="Power M.L."/>
            <person name="Jones G."/>
            <person name="Ransome R.D."/>
            <person name="Dechmann D.K.N."/>
            <person name="Locatelli A.G."/>
            <person name="Puechmaille S.J."/>
            <person name="Fedrigo O."/>
            <person name="Jarvis E.D."/>
            <person name="Hiller M."/>
            <person name="Vernes S.C."/>
            <person name="Myers E.W."/>
            <person name="Teeling E.C."/>
        </authorList>
    </citation>
    <scope>NUCLEOTIDE SEQUENCE [LARGE SCALE GENOMIC DNA]</scope>
    <source>
        <strain evidence="2">MMyoMyo1</strain>
        <tissue evidence="2">Flight muscle</tissue>
    </source>
</reference>
<feature type="compositionally biased region" description="Basic residues" evidence="1">
    <location>
        <begin position="1"/>
        <end position="10"/>
    </location>
</feature>